<evidence type="ECO:0000313" key="4">
    <source>
        <dbReference type="Proteomes" id="UP000310754"/>
    </source>
</evidence>
<proteinExistence type="predicted"/>
<dbReference type="PANTHER" id="PTHR31956">
    <property type="entry name" value="NON-SPECIFIC PHOSPHOLIPASE C4-RELATED"/>
    <property type="match status" value="1"/>
</dbReference>
<name>A0A4S3ZSM4_9HYPH</name>
<keyword evidence="2" id="KW-0732">Signal</keyword>
<dbReference type="GO" id="GO:0042578">
    <property type="term" value="F:phosphoric ester hydrolase activity"/>
    <property type="evidence" value="ECO:0007669"/>
    <property type="project" value="UniProtKB-ARBA"/>
</dbReference>
<dbReference type="InterPro" id="IPR007312">
    <property type="entry name" value="Phosphoesterase"/>
</dbReference>
<dbReference type="SUPFAM" id="SSF53649">
    <property type="entry name" value="Alkaline phosphatase-like"/>
    <property type="match status" value="1"/>
</dbReference>
<dbReference type="Proteomes" id="UP000310754">
    <property type="component" value="Unassembled WGS sequence"/>
</dbReference>
<accession>A0A4S3ZSM4</accession>
<gene>
    <name evidence="3" type="ORF">E6C51_14990</name>
</gene>
<evidence type="ECO:0000256" key="2">
    <source>
        <dbReference type="SAM" id="SignalP"/>
    </source>
</evidence>
<dbReference type="RefSeq" id="WP_190236546.1">
    <property type="nucleotide sequence ID" value="NZ_SSOA01000008.1"/>
</dbReference>
<evidence type="ECO:0000256" key="1">
    <source>
        <dbReference type="ARBA" id="ARBA00022801"/>
    </source>
</evidence>
<feature type="chain" id="PRO_5020606033" evidence="2">
    <location>
        <begin position="30"/>
        <end position="553"/>
    </location>
</feature>
<dbReference type="EMBL" id="SSOA01000008">
    <property type="protein sequence ID" value="THF48664.1"/>
    <property type="molecule type" value="Genomic_DNA"/>
</dbReference>
<dbReference type="InterPro" id="IPR017850">
    <property type="entry name" value="Alkaline_phosphatase_core_sf"/>
</dbReference>
<dbReference type="PANTHER" id="PTHR31956:SF1">
    <property type="entry name" value="NON-SPECIFIC PHOSPHOLIPASE C1"/>
    <property type="match status" value="1"/>
</dbReference>
<keyword evidence="4" id="KW-1185">Reference proteome</keyword>
<organism evidence="3 4">
    <name type="scientific">Allorhizobium terrae</name>
    <dbReference type="NCBI Taxonomy" id="1848972"/>
    <lineage>
        <taxon>Bacteria</taxon>
        <taxon>Pseudomonadati</taxon>
        <taxon>Pseudomonadota</taxon>
        <taxon>Alphaproteobacteria</taxon>
        <taxon>Hyphomicrobiales</taxon>
        <taxon>Rhizobiaceae</taxon>
        <taxon>Rhizobium/Agrobacterium group</taxon>
        <taxon>Allorhizobium</taxon>
    </lineage>
</organism>
<protein>
    <submittedName>
        <fullName evidence="3">Alkaline phosphatase family protein</fullName>
    </submittedName>
</protein>
<sequence length="553" mass="59178">MASHLRRTALRAGTVFLSASLCLGPFSLAQFSGATPGFAAEPIVNTATPIKHLVVIFQENVSFDHYFATYPKASNIEGEPAFAAAANTPKDIDTLANAGLLENNPNKTNAGNGADAAAPFRLDRTQAATNSQNHGYTAEQAAYDNFAMDLFPANTGRGTKGAAGAFGTKGQVMGYYDGNTVTAFWNYAQHFALNDHSFSTNFGPSTPGAINLISGQTNGISLPPGYTLETDGTYSKGRIVPDGNGNWTLISDLDPTGDICSQGKTALMTGRNIGDLLNDKGITWGFFEGGFDLTVKNPNGTTACKRSTTSAITKVDQVDYIPHHQPFQYYPSTANPQHIRPSSVDVIGTSHDGGANHQYDINDFYAVLKNGNMPAVSFLKAPAYQDGHAGYSDPLDEQEFVADVVNKLQQSKDWKDTAVIILYDDSDGWYDHAHHVINPSNIPVKGYDVLNGAACGTGTPMPGVNGQPAQGRCGYGTRQPLLVISPYAKQNFVDHTVTDQTSVMRFIEDNWMGGQRLGGGSFDAVAGSLNNMFNWSKARTDTLILDPKTGLKG</sequence>
<keyword evidence="1" id="KW-0378">Hydrolase</keyword>
<evidence type="ECO:0000313" key="3">
    <source>
        <dbReference type="EMBL" id="THF48664.1"/>
    </source>
</evidence>
<reference evidence="3 4" key="1">
    <citation type="submission" date="2019-04" db="EMBL/GenBank/DDBJ databases">
        <title>Rhizobium terrae sp. nov., isolated from a paddy soil.</title>
        <authorList>
            <person name="Lin S.-Y."/>
            <person name="Hameed A."/>
            <person name="Huang H.-I."/>
            <person name="Young C.-C."/>
        </authorList>
    </citation>
    <scope>NUCLEOTIDE SEQUENCE [LARGE SCALE GENOMIC DNA]</scope>
    <source>
        <strain evidence="3 4">CC-HIH110</strain>
    </source>
</reference>
<dbReference type="Pfam" id="PF04185">
    <property type="entry name" value="Phosphoesterase"/>
    <property type="match status" value="1"/>
</dbReference>
<dbReference type="AlphaFoldDB" id="A0A4S3ZSM4"/>
<dbReference type="Gene3D" id="3.40.720.10">
    <property type="entry name" value="Alkaline Phosphatase, subunit A"/>
    <property type="match status" value="2"/>
</dbReference>
<dbReference type="CDD" id="cd16013">
    <property type="entry name" value="AcpA"/>
    <property type="match status" value="1"/>
</dbReference>
<comment type="caution">
    <text evidence="3">The sequence shown here is derived from an EMBL/GenBank/DDBJ whole genome shotgun (WGS) entry which is preliminary data.</text>
</comment>
<feature type="signal peptide" evidence="2">
    <location>
        <begin position="1"/>
        <end position="29"/>
    </location>
</feature>